<dbReference type="Gene3D" id="1.20.1440.130">
    <property type="entry name" value="VKOR domain"/>
    <property type="match status" value="1"/>
</dbReference>
<dbReference type="Proteomes" id="UP000231693">
    <property type="component" value="Unassembled WGS sequence"/>
</dbReference>
<comment type="subcellular location">
    <subcellularLocation>
        <location evidence="1">Membrane</location>
        <topology evidence="1">Multi-pass membrane protein</topology>
    </subcellularLocation>
</comment>
<feature type="transmembrane region" description="Helical" evidence="11">
    <location>
        <begin position="41"/>
        <end position="62"/>
    </location>
</feature>
<evidence type="ECO:0000256" key="1">
    <source>
        <dbReference type="ARBA" id="ARBA00004141"/>
    </source>
</evidence>
<feature type="domain" description="Vitamin K epoxide reductase" evidence="12">
    <location>
        <begin position="43"/>
        <end position="184"/>
    </location>
</feature>
<evidence type="ECO:0000256" key="3">
    <source>
        <dbReference type="ARBA" id="ARBA00022692"/>
    </source>
</evidence>
<evidence type="ECO:0000313" key="13">
    <source>
        <dbReference type="EMBL" id="PJJ73910.1"/>
    </source>
</evidence>
<dbReference type="InterPro" id="IPR038354">
    <property type="entry name" value="VKOR_sf"/>
</dbReference>
<gene>
    <name evidence="13" type="ORF">CLV28_1394</name>
</gene>
<proteinExistence type="inferred from homology"/>
<evidence type="ECO:0000259" key="12">
    <source>
        <dbReference type="SMART" id="SM00756"/>
    </source>
</evidence>
<accession>A0A2M9CPT4</accession>
<dbReference type="InterPro" id="IPR041714">
    <property type="entry name" value="VKOR_Actinobacteria"/>
</dbReference>
<comment type="caution">
    <text evidence="13">The sequence shown here is derived from an EMBL/GenBank/DDBJ whole genome shotgun (WGS) entry which is preliminary data.</text>
</comment>
<evidence type="ECO:0000256" key="8">
    <source>
        <dbReference type="ARBA" id="ARBA00023157"/>
    </source>
</evidence>
<dbReference type="GO" id="GO:0016491">
    <property type="term" value="F:oxidoreductase activity"/>
    <property type="evidence" value="ECO:0007669"/>
    <property type="project" value="UniProtKB-KW"/>
</dbReference>
<protein>
    <submittedName>
        <fullName evidence="13">Putative membrane protein</fullName>
    </submittedName>
</protein>
<dbReference type="AlphaFoldDB" id="A0A2M9CPT4"/>
<evidence type="ECO:0000256" key="7">
    <source>
        <dbReference type="ARBA" id="ARBA00023136"/>
    </source>
</evidence>
<sequence length="235" mass="25361">MSDTPHLKDSTDPGAPDDAATDDELEAELARLRAAAERPAFSVRVLGGVLAVGGLVGFWAALRLLLDYLLTLEDPDAQLGCNLSVFIQCGAAMGSWQGSLLGFPNPVVGVAAFPVVVTIGVVVLAGFRPAPWFWRSLLAVSTVAIGFIGFAMWTSLYALNALCPWCMLVWAVMIPIYWLQLVHALQERILPAPDALRRLVVDHRWIGLAVIYAGVVVWIFAVMGSDLTTSIVDLF</sequence>
<evidence type="ECO:0000313" key="14">
    <source>
        <dbReference type="Proteomes" id="UP000231693"/>
    </source>
</evidence>
<evidence type="ECO:0000256" key="9">
    <source>
        <dbReference type="ARBA" id="ARBA00023284"/>
    </source>
</evidence>
<evidence type="ECO:0000256" key="5">
    <source>
        <dbReference type="ARBA" id="ARBA00022989"/>
    </source>
</evidence>
<evidence type="ECO:0000256" key="6">
    <source>
        <dbReference type="ARBA" id="ARBA00023002"/>
    </source>
</evidence>
<feature type="transmembrane region" description="Helical" evidence="11">
    <location>
        <begin position="132"/>
        <end position="153"/>
    </location>
</feature>
<comment type="similarity">
    <text evidence="2">Belongs to the VKOR family.</text>
</comment>
<dbReference type="Pfam" id="PF07884">
    <property type="entry name" value="VKOR"/>
    <property type="match status" value="1"/>
</dbReference>
<keyword evidence="4" id="KW-0874">Quinone</keyword>
<dbReference type="InterPro" id="IPR012932">
    <property type="entry name" value="VKOR"/>
</dbReference>
<feature type="transmembrane region" description="Helical" evidence="11">
    <location>
        <begin position="103"/>
        <end position="125"/>
    </location>
</feature>
<dbReference type="SMART" id="SM00756">
    <property type="entry name" value="VKc"/>
    <property type="match status" value="1"/>
</dbReference>
<keyword evidence="8" id="KW-1015">Disulfide bond</keyword>
<keyword evidence="9" id="KW-0676">Redox-active center</keyword>
<reference evidence="13 14" key="1">
    <citation type="submission" date="2017-11" db="EMBL/GenBank/DDBJ databases">
        <title>Genomic Encyclopedia of Archaeal and Bacterial Type Strains, Phase II (KMG-II): From Individual Species to Whole Genera.</title>
        <authorList>
            <person name="Goeker M."/>
        </authorList>
    </citation>
    <scope>NUCLEOTIDE SEQUENCE [LARGE SCALE GENOMIC DNA]</scope>
    <source>
        <strain evidence="13 14">DSM 25478</strain>
    </source>
</reference>
<keyword evidence="3 11" id="KW-0812">Transmembrane</keyword>
<name>A0A2M9CPT4_9CELL</name>
<keyword evidence="6" id="KW-0560">Oxidoreductase</keyword>
<feature type="compositionally biased region" description="Basic and acidic residues" evidence="10">
    <location>
        <begin position="1"/>
        <end position="11"/>
    </location>
</feature>
<evidence type="ECO:0000256" key="11">
    <source>
        <dbReference type="SAM" id="Phobius"/>
    </source>
</evidence>
<dbReference type="RefSeq" id="WP_170062638.1">
    <property type="nucleotide sequence ID" value="NZ_BOOX01000002.1"/>
</dbReference>
<feature type="transmembrane region" description="Helical" evidence="11">
    <location>
        <begin position="205"/>
        <end position="225"/>
    </location>
</feature>
<dbReference type="GO" id="GO:0048038">
    <property type="term" value="F:quinone binding"/>
    <property type="evidence" value="ECO:0007669"/>
    <property type="project" value="UniProtKB-KW"/>
</dbReference>
<feature type="transmembrane region" description="Helical" evidence="11">
    <location>
        <begin position="159"/>
        <end position="179"/>
    </location>
</feature>
<keyword evidence="14" id="KW-1185">Reference proteome</keyword>
<evidence type="ECO:0000256" key="2">
    <source>
        <dbReference type="ARBA" id="ARBA00006214"/>
    </source>
</evidence>
<evidence type="ECO:0000256" key="4">
    <source>
        <dbReference type="ARBA" id="ARBA00022719"/>
    </source>
</evidence>
<dbReference type="CDD" id="cd12922">
    <property type="entry name" value="VKOR_5"/>
    <property type="match status" value="1"/>
</dbReference>
<keyword evidence="5 11" id="KW-1133">Transmembrane helix</keyword>
<organism evidence="13 14">
    <name type="scientific">Sediminihabitans luteus</name>
    <dbReference type="NCBI Taxonomy" id="1138585"/>
    <lineage>
        <taxon>Bacteria</taxon>
        <taxon>Bacillati</taxon>
        <taxon>Actinomycetota</taxon>
        <taxon>Actinomycetes</taxon>
        <taxon>Micrococcales</taxon>
        <taxon>Cellulomonadaceae</taxon>
        <taxon>Sediminihabitans</taxon>
    </lineage>
</organism>
<keyword evidence="7 11" id="KW-0472">Membrane</keyword>
<dbReference type="EMBL" id="PGFE01000002">
    <property type="protein sequence ID" value="PJJ73910.1"/>
    <property type="molecule type" value="Genomic_DNA"/>
</dbReference>
<feature type="region of interest" description="Disordered" evidence="10">
    <location>
        <begin position="1"/>
        <end position="20"/>
    </location>
</feature>
<evidence type="ECO:0000256" key="10">
    <source>
        <dbReference type="SAM" id="MobiDB-lite"/>
    </source>
</evidence>
<dbReference type="GO" id="GO:0016020">
    <property type="term" value="C:membrane"/>
    <property type="evidence" value="ECO:0007669"/>
    <property type="project" value="UniProtKB-SubCell"/>
</dbReference>